<dbReference type="Ensembl" id="ENSPSMT00000043721.1">
    <property type="protein sequence ID" value="ENSPSMP00000037980.1"/>
    <property type="gene ID" value="ENSPSMG00000026046.1"/>
</dbReference>
<dbReference type="GeneTree" id="ENSGT00940000164661"/>
<reference evidence="4" key="1">
    <citation type="submission" date="2025-08" db="UniProtKB">
        <authorList>
            <consortium name="Ensembl"/>
        </authorList>
    </citation>
    <scope>IDENTIFICATION</scope>
</reference>
<evidence type="ECO:0000313" key="4">
    <source>
        <dbReference type="Ensembl" id="ENSPSMP00000037980.1"/>
    </source>
</evidence>
<keyword evidence="5" id="KW-1185">Reference proteome</keyword>
<dbReference type="AlphaFoldDB" id="A0A8C9B0N8"/>
<evidence type="ECO:0000256" key="1">
    <source>
        <dbReference type="ARBA" id="ARBA00022801"/>
    </source>
</evidence>
<dbReference type="InterPro" id="IPR015894">
    <property type="entry name" value="Guanylate-bd_N"/>
</dbReference>
<dbReference type="SUPFAM" id="SSF48340">
    <property type="entry name" value="Interferon-induced guanylate-binding protein 1 (GBP1), C-terminal domain"/>
    <property type="match status" value="1"/>
</dbReference>
<reference evidence="4" key="2">
    <citation type="submission" date="2025-09" db="UniProtKB">
        <authorList>
            <consortium name="Ensembl"/>
        </authorList>
    </citation>
    <scope>IDENTIFICATION</scope>
</reference>
<dbReference type="GO" id="GO:0003924">
    <property type="term" value="F:GTPase activity"/>
    <property type="evidence" value="ECO:0007669"/>
    <property type="project" value="InterPro"/>
</dbReference>
<sequence length="204" mass="23527">ENALKLRYQTGWDQFNPNPQIQNSNMPREYIRHFFPKRKCFIFDWPTSDKKLLQHVEEVPEDQQHCSFQEQSKNFCSYIFTFTKTKRLREGIIVTGKRLGTLAVTYADAINSGAVPCVENAVTTLAQLENSAAVQRAAAHYGQQMAQRARLPTDTLQELLDVHAACERDAIAVFMERSFKDDEREFQKNLAVMSLYFFLLIPAL</sequence>
<organism evidence="4 5">
    <name type="scientific">Prolemur simus</name>
    <name type="common">Greater bamboo lemur</name>
    <name type="synonym">Hapalemur simus</name>
    <dbReference type="NCBI Taxonomy" id="1328070"/>
    <lineage>
        <taxon>Eukaryota</taxon>
        <taxon>Metazoa</taxon>
        <taxon>Chordata</taxon>
        <taxon>Craniata</taxon>
        <taxon>Vertebrata</taxon>
        <taxon>Euteleostomi</taxon>
        <taxon>Mammalia</taxon>
        <taxon>Eutheria</taxon>
        <taxon>Euarchontoglires</taxon>
        <taxon>Primates</taxon>
        <taxon>Strepsirrhini</taxon>
        <taxon>Lemuriformes</taxon>
        <taxon>Lemuridae</taxon>
        <taxon>Prolemur</taxon>
    </lineage>
</organism>
<feature type="domain" description="Guanylate-binding protein N-terminal" evidence="2">
    <location>
        <begin position="17"/>
        <end position="87"/>
    </location>
</feature>
<dbReference type="Gene3D" id="1.20.1000.10">
    <property type="entry name" value="Guanylate-binding protein, C-terminal domain"/>
    <property type="match status" value="1"/>
</dbReference>
<keyword evidence="1" id="KW-0378">Hydrolase</keyword>
<dbReference type="PANTHER" id="PTHR10751">
    <property type="entry name" value="GUANYLATE BINDING PROTEIN"/>
    <property type="match status" value="1"/>
</dbReference>
<dbReference type="SUPFAM" id="SSF52540">
    <property type="entry name" value="P-loop containing nucleoside triphosphate hydrolases"/>
    <property type="match status" value="1"/>
</dbReference>
<evidence type="ECO:0000313" key="5">
    <source>
        <dbReference type="Proteomes" id="UP000694414"/>
    </source>
</evidence>
<evidence type="ECO:0000259" key="2">
    <source>
        <dbReference type="Pfam" id="PF02263"/>
    </source>
</evidence>
<feature type="domain" description="Guanylate-binding protein/Atlastin C-terminal" evidence="3">
    <location>
        <begin position="90"/>
        <end position="191"/>
    </location>
</feature>
<name>A0A8C9B0N8_PROSS</name>
<dbReference type="Pfam" id="PF02263">
    <property type="entry name" value="GBP"/>
    <property type="match status" value="1"/>
</dbReference>
<evidence type="ECO:0008006" key="6">
    <source>
        <dbReference type="Google" id="ProtNLM"/>
    </source>
</evidence>
<dbReference type="Pfam" id="PF02841">
    <property type="entry name" value="GBP_C"/>
    <property type="match status" value="1"/>
</dbReference>
<dbReference type="Proteomes" id="UP000694414">
    <property type="component" value="Unplaced"/>
</dbReference>
<dbReference type="InterPro" id="IPR003191">
    <property type="entry name" value="Guanylate-bd/ATL_C"/>
</dbReference>
<protein>
    <recommendedName>
        <fullName evidence="6">GB1/RHD3-type G domain-containing protein</fullName>
    </recommendedName>
</protein>
<dbReference type="InterPro" id="IPR027417">
    <property type="entry name" value="P-loop_NTPase"/>
</dbReference>
<dbReference type="InterPro" id="IPR036543">
    <property type="entry name" value="Guanylate-bd_C_sf"/>
</dbReference>
<evidence type="ECO:0000259" key="3">
    <source>
        <dbReference type="Pfam" id="PF02841"/>
    </source>
</evidence>
<accession>A0A8C9B0N8</accession>
<dbReference type="Gene3D" id="3.40.50.300">
    <property type="entry name" value="P-loop containing nucleotide triphosphate hydrolases"/>
    <property type="match status" value="1"/>
</dbReference>
<dbReference type="GO" id="GO:0005525">
    <property type="term" value="F:GTP binding"/>
    <property type="evidence" value="ECO:0007669"/>
    <property type="project" value="InterPro"/>
</dbReference>
<proteinExistence type="predicted"/>